<reference evidence="11" key="2">
    <citation type="submission" date="2025-08" db="UniProtKB">
        <authorList>
            <consortium name="Ensembl"/>
        </authorList>
    </citation>
    <scope>IDENTIFICATION</scope>
</reference>
<dbReference type="RefSeq" id="XP_028657946.1">
    <property type="nucleotide sequence ID" value="XM_028802113.2"/>
</dbReference>
<dbReference type="GeneID" id="114651979"/>
<dbReference type="PANTHER" id="PTHR32222:SF1">
    <property type="entry name" value="CENTROMERE PROTEIN U"/>
    <property type="match status" value="1"/>
</dbReference>
<feature type="compositionally biased region" description="Polar residues" evidence="10">
    <location>
        <begin position="302"/>
        <end position="314"/>
    </location>
</feature>
<feature type="compositionally biased region" description="Polar residues" evidence="10">
    <location>
        <begin position="423"/>
        <end position="436"/>
    </location>
</feature>
<gene>
    <name evidence="11" type="primary">cenpu</name>
</gene>
<feature type="region of interest" description="Disordered" evidence="10">
    <location>
        <begin position="169"/>
        <end position="268"/>
    </location>
</feature>
<feature type="region of interest" description="Disordered" evidence="10">
    <location>
        <begin position="384"/>
        <end position="495"/>
    </location>
</feature>
<comment type="similarity">
    <text evidence="3">Belongs to the CENP-U/AME1 family.</text>
</comment>
<evidence type="ECO:0000256" key="5">
    <source>
        <dbReference type="ARBA" id="ARBA00022454"/>
    </source>
</evidence>
<feature type="region of interest" description="Disordered" evidence="10">
    <location>
        <begin position="302"/>
        <end position="325"/>
    </location>
</feature>
<dbReference type="Pfam" id="PF13097">
    <property type="entry name" value="CENP-U"/>
    <property type="match status" value="1"/>
</dbReference>
<feature type="compositionally biased region" description="Basic residues" evidence="10">
    <location>
        <begin position="349"/>
        <end position="359"/>
    </location>
</feature>
<evidence type="ECO:0000313" key="12">
    <source>
        <dbReference type="Proteomes" id="UP000694620"/>
    </source>
</evidence>
<feature type="compositionally biased region" description="Basic residues" evidence="10">
    <location>
        <begin position="460"/>
        <end position="473"/>
    </location>
</feature>
<keyword evidence="7" id="KW-0539">Nucleus</keyword>
<keyword evidence="12" id="KW-1185">Reference proteome</keyword>
<reference evidence="11" key="3">
    <citation type="submission" date="2025-09" db="UniProtKB">
        <authorList>
            <consortium name="Ensembl"/>
        </authorList>
    </citation>
    <scope>IDENTIFICATION</scope>
</reference>
<feature type="compositionally biased region" description="Basic residues" evidence="10">
    <location>
        <begin position="134"/>
        <end position="144"/>
    </location>
</feature>
<evidence type="ECO:0000256" key="2">
    <source>
        <dbReference type="ARBA" id="ARBA00004584"/>
    </source>
</evidence>
<feature type="compositionally biased region" description="Polar residues" evidence="10">
    <location>
        <begin position="180"/>
        <end position="200"/>
    </location>
</feature>
<evidence type="ECO:0000256" key="1">
    <source>
        <dbReference type="ARBA" id="ARBA00004123"/>
    </source>
</evidence>
<evidence type="ECO:0000256" key="3">
    <source>
        <dbReference type="ARBA" id="ARBA00010440"/>
    </source>
</evidence>
<dbReference type="AlphaFoldDB" id="A0A8C4RKP6"/>
<reference evidence="11" key="1">
    <citation type="submission" date="2021-06" db="EMBL/GenBank/DDBJ databases">
        <authorList>
            <consortium name="Wellcome Sanger Institute Data Sharing"/>
        </authorList>
    </citation>
    <scope>NUCLEOTIDE SEQUENCE [LARGE SCALE GENOMIC DNA]</scope>
</reference>
<keyword evidence="8" id="KW-0137">Centromere</keyword>
<feature type="region of interest" description="Disordered" evidence="10">
    <location>
        <begin position="129"/>
        <end position="152"/>
    </location>
</feature>
<evidence type="ECO:0000313" key="11">
    <source>
        <dbReference type="Ensembl" id="ENSECRP00000003553.1"/>
    </source>
</evidence>
<comment type="subcellular location">
    <subcellularLocation>
        <location evidence="2">Chromosome</location>
        <location evidence="2">Centromere</location>
    </subcellularLocation>
    <subcellularLocation>
        <location evidence="1">Nucleus</location>
    </subcellularLocation>
</comment>
<dbReference type="Proteomes" id="UP000694620">
    <property type="component" value="Chromosome 5"/>
</dbReference>
<dbReference type="CTD" id="79682"/>
<evidence type="ECO:0000256" key="7">
    <source>
        <dbReference type="ARBA" id="ARBA00023242"/>
    </source>
</evidence>
<evidence type="ECO:0000256" key="9">
    <source>
        <dbReference type="ARBA" id="ARBA00031456"/>
    </source>
</evidence>
<dbReference type="PANTHER" id="PTHR32222">
    <property type="entry name" value="CENTROMERE PROTEIN U"/>
    <property type="match status" value="1"/>
</dbReference>
<dbReference type="OrthoDB" id="8959258at2759"/>
<keyword evidence="5" id="KW-0158">Chromosome</keyword>
<name>A0A8C4RKP6_ERPCA</name>
<dbReference type="Ensembl" id="ENSECRT00000003612.1">
    <property type="protein sequence ID" value="ENSECRP00000003553.1"/>
    <property type="gene ID" value="ENSECRG00000002428.1"/>
</dbReference>
<evidence type="ECO:0000256" key="10">
    <source>
        <dbReference type="SAM" id="MobiDB-lite"/>
    </source>
</evidence>
<sequence length="672" mass="75951">MEMTAIINHLKRKIPTHQFFFVYPSNLVTDISSISKASFIQDDDSTDSSNNGVPLHSTALEENIKTSKSFSGVQVTSPQINNLSFLKTAQPNLPSSSKVNRNDGPITQMRNKTLKWNLKKNKTISKNGMNSKQKLTRKVQSKKTVRIDGSNESAKLSSFWRLPNVPKDYKQLEKDDSGDTMGNMNSRLTIYNDIPSTSGKLASKRKSVTNSARPSSRQQQPVMDDSPLSSEDSLSDEDPAWERPFHKKRCHTPGTKRATFSTSSSSGVLLHSTELEENIKTSKSFSGVQVTSPQINNLSFLKTAQPNLPSSSKVNRNDGPITQMRNKTLKWNLKKNKTISKNGMNSKQKLTRKVQSKKTVRIDGSNESAKLSSFWRLPNVPKDYKQLEKDDSGDTMGNMNSRLTIYNDIPSTSGNLASKRKSVTNSARPSSRQQQPVMDDSPLSSEDSLSDEDPACERPVHKKRCHTPGKKRATFSTSSSSGKPGHRVVPQRKSTKATELDVVLSEFQKFSLEYREMLQSGDYRSMMERFSKRFSDHLVETIEEMKELKDIRRKTTKVVNTLDMKRKQLLTMKYELIRSESYMKKLEKDYAEMKQRYCDLKNSTKFLSEVKNMKELMKKNKRGKQAKPVYGLTSLPALLLEAEGIMGAETKLHNINKKLKKSIILDSCAKKP</sequence>
<protein>
    <recommendedName>
        <fullName evidence="4">Centromere protein U</fullName>
    </recommendedName>
    <alternativeName>
        <fullName evidence="9">MLF1-interacting protein</fullName>
    </alternativeName>
</protein>
<organism evidence="11 12">
    <name type="scientific">Erpetoichthys calabaricus</name>
    <name type="common">Rope fish</name>
    <name type="synonym">Calamoichthys calabaricus</name>
    <dbReference type="NCBI Taxonomy" id="27687"/>
    <lineage>
        <taxon>Eukaryota</taxon>
        <taxon>Metazoa</taxon>
        <taxon>Chordata</taxon>
        <taxon>Craniata</taxon>
        <taxon>Vertebrata</taxon>
        <taxon>Euteleostomi</taxon>
        <taxon>Actinopterygii</taxon>
        <taxon>Polypteriformes</taxon>
        <taxon>Polypteridae</taxon>
        <taxon>Erpetoichthys</taxon>
    </lineage>
</organism>
<dbReference type="GO" id="GO:0005634">
    <property type="term" value="C:nucleus"/>
    <property type="evidence" value="ECO:0007669"/>
    <property type="project" value="UniProtKB-SubCell"/>
</dbReference>
<proteinExistence type="inferred from homology"/>
<feature type="compositionally biased region" description="Basic residues" evidence="10">
    <location>
        <begin position="484"/>
        <end position="495"/>
    </location>
</feature>
<evidence type="ECO:0000256" key="8">
    <source>
        <dbReference type="ARBA" id="ARBA00023328"/>
    </source>
</evidence>
<dbReference type="GeneTree" id="ENSGT00390000015511"/>
<dbReference type="GO" id="GO:0000775">
    <property type="term" value="C:chromosome, centromeric region"/>
    <property type="evidence" value="ECO:0007669"/>
    <property type="project" value="UniProtKB-SubCell"/>
</dbReference>
<accession>A0A8C4RKP6</accession>
<evidence type="ECO:0000256" key="4">
    <source>
        <dbReference type="ARBA" id="ARBA00016402"/>
    </source>
</evidence>
<evidence type="ECO:0000256" key="6">
    <source>
        <dbReference type="ARBA" id="ARBA00023054"/>
    </source>
</evidence>
<dbReference type="InterPro" id="IPR025214">
    <property type="entry name" value="CENP-U"/>
</dbReference>
<keyword evidence="6" id="KW-0175">Coiled coil</keyword>
<feature type="compositionally biased region" description="Polar residues" evidence="10">
    <location>
        <begin position="208"/>
        <end position="221"/>
    </location>
</feature>
<feature type="compositionally biased region" description="Polar residues" evidence="10">
    <location>
        <begin position="395"/>
        <end position="416"/>
    </location>
</feature>
<feature type="region of interest" description="Disordered" evidence="10">
    <location>
        <begin position="343"/>
        <end position="367"/>
    </location>
</feature>